<feature type="chain" id="PRO_5015536803" evidence="7">
    <location>
        <begin position="23"/>
        <end position="238"/>
    </location>
</feature>
<evidence type="ECO:0000259" key="8">
    <source>
        <dbReference type="PROSITE" id="PS51007"/>
    </source>
</evidence>
<evidence type="ECO:0000256" key="3">
    <source>
        <dbReference type="ARBA" id="ARBA00022723"/>
    </source>
</evidence>
<evidence type="ECO:0000256" key="1">
    <source>
        <dbReference type="ARBA" id="ARBA00022448"/>
    </source>
</evidence>
<keyword evidence="7" id="KW-0732">Signal</keyword>
<dbReference type="GO" id="GO:0009055">
    <property type="term" value="F:electron transfer activity"/>
    <property type="evidence" value="ECO:0007669"/>
    <property type="project" value="InterPro"/>
</dbReference>
<dbReference type="Gene3D" id="1.10.760.10">
    <property type="entry name" value="Cytochrome c-like domain"/>
    <property type="match status" value="2"/>
</dbReference>
<dbReference type="RefSeq" id="WP_107988798.1">
    <property type="nucleotide sequence ID" value="NZ_QAYG01000001.1"/>
</dbReference>
<dbReference type="InterPro" id="IPR036909">
    <property type="entry name" value="Cyt_c-like_dom_sf"/>
</dbReference>
<evidence type="ECO:0000256" key="5">
    <source>
        <dbReference type="ARBA" id="ARBA00023004"/>
    </source>
</evidence>
<evidence type="ECO:0000256" key="2">
    <source>
        <dbReference type="ARBA" id="ARBA00022617"/>
    </source>
</evidence>
<keyword evidence="3 6" id="KW-0479">Metal-binding</keyword>
<keyword evidence="10" id="KW-1185">Reference proteome</keyword>
<organism evidence="9 10">
    <name type="scientific">Breoghania corrubedonensis</name>
    <dbReference type="NCBI Taxonomy" id="665038"/>
    <lineage>
        <taxon>Bacteria</taxon>
        <taxon>Pseudomonadati</taxon>
        <taxon>Pseudomonadota</taxon>
        <taxon>Alphaproteobacteria</taxon>
        <taxon>Hyphomicrobiales</taxon>
        <taxon>Stappiaceae</taxon>
        <taxon>Breoghania</taxon>
    </lineage>
</organism>
<dbReference type="GO" id="GO:0046872">
    <property type="term" value="F:metal ion binding"/>
    <property type="evidence" value="ECO:0007669"/>
    <property type="project" value="UniProtKB-KW"/>
</dbReference>
<keyword evidence="2 6" id="KW-0349">Heme</keyword>
<dbReference type="OrthoDB" id="9805828at2"/>
<gene>
    <name evidence="9" type="ORF">C8N35_1011409</name>
</gene>
<feature type="domain" description="Cytochrome c" evidence="8">
    <location>
        <begin position="160"/>
        <end position="236"/>
    </location>
</feature>
<evidence type="ECO:0000313" key="9">
    <source>
        <dbReference type="EMBL" id="PTW63357.1"/>
    </source>
</evidence>
<keyword evidence="5 6" id="KW-0408">Iron</keyword>
<keyword evidence="4" id="KW-0249">Electron transport</keyword>
<evidence type="ECO:0000256" key="4">
    <source>
        <dbReference type="ARBA" id="ARBA00022982"/>
    </source>
</evidence>
<evidence type="ECO:0000256" key="7">
    <source>
        <dbReference type="SAM" id="SignalP"/>
    </source>
</evidence>
<dbReference type="GO" id="GO:0020037">
    <property type="term" value="F:heme binding"/>
    <property type="evidence" value="ECO:0007669"/>
    <property type="project" value="InterPro"/>
</dbReference>
<dbReference type="InterPro" id="IPR009056">
    <property type="entry name" value="Cyt_c-like_dom"/>
</dbReference>
<keyword evidence="1" id="KW-0813">Transport</keyword>
<protein>
    <submittedName>
        <fullName evidence="9">Cytochrome c</fullName>
    </submittedName>
</protein>
<dbReference type="AlphaFoldDB" id="A0A2T5VHW4"/>
<dbReference type="PANTHER" id="PTHR11961">
    <property type="entry name" value="CYTOCHROME C"/>
    <property type="match status" value="1"/>
</dbReference>
<feature type="signal peptide" evidence="7">
    <location>
        <begin position="1"/>
        <end position="22"/>
    </location>
</feature>
<feature type="domain" description="Cytochrome c" evidence="8">
    <location>
        <begin position="30"/>
        <end position="133"/>
    </location>
</feature>
<proteinExistence type="predicted"/>
<reference evidence="9 10" key="1">
    <citation type="submission" date="2018-04" db="EMBL/GenBank/DDBJ databases">
        <title>Genomic Encyclopedia of Archaeal and Bacterial Type Strains, Phase II (KMG-II): from individual species to whole genera.</title>
        <authorList>
            <person name="Goeker M."/>
        </authorList>
    </citation>
    <scope>NUCLEOTIDE SEQUENCE [LARGE SCALE GENOMIC DNA]</scope>
    <source>
        <strain evidence="9 10">DSM 23382</strain>
    </source>
</reference>
<dbReference type="Pfam" id="PF00034">
    <property type="entry name" value="Cytochrom_C"/>
    <property type="match status" value="1"/>
</dbReference>
<dbReference type="PRINTS" id="PR00604">
    <property type="entry name" value="CYTCHRMECIAB"/>
</dbReference>
<sequence length="238" mass="25565">MLWGRGLSGFLFAMVAAAAASAAPPEPEHGNRERGKTVFEACNGCHQVGAGARHGIGPHLDALFGRRAGSLDGFRYSSAMRRRGKDGLVWDAATLDRYLQKPRRMVPGTRMSFRGLSDKRAREDLIAYLKAATASAPASNPSAPSPPRPEIGGAAMAIEGDAAYGEYLAGECVTCHQRSGRTDGIPSIVGWPREAFIRALFEYKSNVRRHQVMSMMTANLGNEEIAALAAFFSGLDPQ</sequence>
<evidence type="ECO:0000313" key="10">
    <source>
        <dbReference type="Proteomes" id="UP000244081"/>
    </source>
</evidence>
<dbReference type="PROSITE" id="PS51007">
    <property type="entry name" value="CYTC"/>
    <property type="match status" value="2"/>
</dbReference>
<comment type="caution">
    <text evidence="9">The sequence shown here is derived from an EMBL/GenBank/DDBJ whole genome shotgun (WGS) entry which is preliminary data.</text>
</comment>
<dbReference type="Proteomes" id="UP000244081">
    <property type="component" value="Unassembled WGS sequence"/>
</dbReference>
<dbReference type="InterPro" id="IPR002327">
    <property type="entry name" value="Cyt_c_1A/1B"/>
</dbReference>
<name>A0A2T5VHW4_9HYPH</name>
<dbReference type="EMBL" id="QAYG01000001">
    <property type="protein sequence ID" value="PTW63357.1"/>
    <property type="molecule type" value="Genomic_DNA"/>
</dbReference>
<accession>A0A2T5VHW4</accession>
<dbReference type="SUPFAM" id="SSF46626">
    <property type="entry name" value="Cytochrome c"/>
    <property type="match status" value="2"/>
</dbReference>
<evidence type="ECO:0000256" key="6">
    <source>
        <dbReference type="PROSITE-ProRule" id="PRU00433"/>
    </source>
</evidence>